<accession>A0A7W9L427</accession>
<proteinExistence type="predicted"/>
<dbReference type="EC" id="4.2.2.3" evidence="4"/>
<evidence type="ECO:0000313" key="4">
    <source>
        <dbReference type="EMBL" id="MBB5755153.1"/>
    </source>
</evidence>
<evidence type="ECO:0000259" key="3">
    <source>
        <dbReference type="Pfam" id="PF05426"/>
    </source>
</evidence>
<dbReference type="SUPFAM" id="SSF48230">
    <property type="entry name" value="Chondroitin AC/alginate lyase"/>
    <property type="match status" value="1"/>
</dbReference>
<dbReference type="RefSeq" id="WP_183858584.1">
    <property type="nucleotide sequence ID" value="NZ_JACHOO010000014.1"/>
</dbReference>
<reference evidence="4 5" key="1">
    <citation type="submission" date="2020-08" db="EMBL/GenBank/DDBJ databases">
        <title>Genomic Encyclopedia of Type Strains, Phase IV (KMG-IV): sequencing the most valuable type-strain genomes for metagenomic binning, comparative biology and taxonomic classification.</title>
        <authorList>
            <person name="Goeker M."/>
        </authorList>
    </citation>
    <scope>NUCLEOTIDE SEQUENCE [LARGE SCALE GENOMIC DNA]</scope>
    <source>
        <strain evidence="4 5">DSM 16268</strain>
    </source>
</reference>
<evidence type="ECO:0000256" key="1">
    <source>
        <dbReference type="ARBA" id="ARBA00022729"/>
    </source>
</evidence>
<dbReference type="Gene3D" id="1.50.10.100">
    <property type="entry name" value="Chondroitin AC/alginate lyase"/>
    <property type="match status" value="1"/>
</dbReference>
<evidence type="ECO:0000256" key="2">
    <source>
        <dbReference type="ARBA" id="ARBA00023239"/>
    </source>
</evidence>
<dbReference type="Proteomes" id="UP000523821">
    <property type="component" value="Unassembled WGS sequence"/>
</dbReference>
<dbReference type="GO" id="GO:0042597">
    <property type="term" value="C:periplasmic space"/>
    <property type="evidence" value="ECO:0007669"/>
    <property type="project" value="InterPro"/>
</dbReference>
<name>A0A7W9L427_9HYPH</name>
<keyword evidence="2 4" id="KW-0456">Lyase</keyword>
<organism evidence="4 5">
    <name type="scientific">Prosthecomicrobium pneumaticum</name>
    <dbReference type="NCBI Taxonomy" id="81895"/>
    <lineage>
        <taxon>Bacteria</taxon>
        <taxon>Pseudomonadati</taxon>
        <taxon>Pseudomonadota</taxon>
        <taxon>Alphaproteobacteria</taxon>
        <taxon>Hyphomicrobiales</taxon>
        <taxon>Kaistiaceae</taxon>
        <taxon>Prosthecomicrobium</taxon>
    </lineage>
</organism>
<evidence type="ECO:0000313" key="5">
    <source>
        <dbReference type="Proteomes" id="UP000523821"/>
    </source>
</evidence>
<sequence length="396" mass="44172">MTMDGNPFRQALRLCVLALLVAVMSLVAVDSSFALLPEERARLDLSVYRVKDRAAGYFDVKARRAALLQTRDHLLRRLMADIRKFDACPAARGLTVIAGDKMTPRFYDDRDGWRLAASPYHTFEDAMSRLAARQLVAPESGAGDCLLDVLVRWAQARAFLSFAVERSRLQTWFQIESSLFAAAFAYSIVRDDVPGRDEDKAEIERWLVAAAKNHLRPPGDVAGSCCNNHFYRRALYSAMIGVLTGDDYLFRLGVSAVYSAIADSAVNGALPLEMKRQQYAARYQVYATMALVFIAEVAARQGYDLYSISGGDRSLSTVVDFSVAAMLNPEAAAEPAKWPGQDDTFLEDRQFYGWLELVGRKRRWQDAANALLASERPSYNRALGGFVTLYFLPLGR</sequence>
<dbReference type="InterPro" id="IPR008397">
    <property type="entry name" value="Alginate_lyase_dom"/>
</dbReference>
<dbReference type="Pfam" id="PF05426">
    <property type="entry name" value="Alginate_lyase"/>
    <property type="match status" value="1"/>
</dbReference>
<feature type="domain" description="Alginate lyase" evidence="3">
    <location>
        <begin position="171"/>
        <end position="331"/>
    </location>
</feature>
<protein>
    <submittedName>
        <fullName evidence="4">Poly(Beta-D-mannuronate) lyase</fullName>
        <ecNumber evidence="4">4.2.2.3</ecNumber>
    </submittedName>
</protein>
<dbReference type="InterPro" id="IPR008929">
    <property type="entry name" value="Chondroitin_lyas"/>
</dbReference>
<dbReference type="EMBL" id="JACHOO010000014">
    <property type="protein sequence ID" value="MBB5755153.1"/>
    <property type="molecule type" value="Genomic_DNA"/>
</dbReference>
<dbReference type="GO" id="GO:0045135">
    <property type="term" value="F:poly(beta-D-mannuronate) lyase activity"/>
    <property type="evidence" value="ECO:0007669"/>
    <property type="project" value="UniProtKB-EC"/>
</dbReference>
<gene>
    <name evidence="4" type="ORF">GGQ63_004254</name>
</gene>
<keyword evidence="1" id="KW-0732">Signal</keyword>
<dbReference type="AlphaFoldDB" id="A0A7W9L427"/>
<keyword evidence="5" id="KW-1185">Reference proteome</keyword>
<comment type="caution">
    <text evidence="4">The sequence shown here is derived from an EMBL/GenBank/DDBJ whole genome shotgun (WGS) entry which is preliminary data.</text>
</comment>